<protein>
    <recommendedName>
        <fullName evidence="1">DH domain-containing protein</fullName>
    </recommendedName>
</protein>
<sequence length="354" mass="40860">MTTDLRSLESVLSKHGYIHSWKLFKQKSATPALDRRATNDSTDALQALLEHPVCQTVDIVVDGCRRYRTPAQYQLYQQFLSILGSRSNRNEISMDASPTSPSPSYYSQQFVEQQQYDPEQRINSIQEFISSEETYVKNLITVVDVFARPLRSYSQDRMNSILKPFNCTKIFLNIDQILSVNEGFLEDLRKYQKNPEAASFGAICDAHIANFDCYTRYLHEHRAAGALHTKEYKVNQSYRSFLIKAKDHPDAKRKQLQDLLVEPVQRISRYTMLLKEIIKNTPPEHHDHASLISALSKAGEIANMADDNRTRLARMFLNLYNSIKGSPCSLVNQSRRLIHHSAFLFCIWIGPMWY</sequence>
<dbReference type="PROSITE" id="PS50010">
    <property type="entry name" value="DH_2"/>
    <property type="match status" value="1"/>
</dbReference>
<dbReference type="GO" id="GO:0005737">
    <property type="term" value="C:cytoplasm"/>
    <property type="evidence" value="ECO:0007669"/>
    <property type="project" value="TreeGrafter"/>
</dbReference>
<dbReference type="SUPFAM" id="SSF48065">
    <property type="entry name" value="DBL homology domain (DH-domain)"/>
    <property type="match status" value="1"/>
</dbReference>
<name>A0AAD5EKS1_UMBRA</name>
<dbReference type="SMART" id="SM00325">
    <property type="entry name" value="RhoGEF"/>
    <property type="match status" value="1"/>
</dbReference>
<dbReference type="Pfam" id="PF00621">
    <property type="entry name" value="RhoGEF"/>
    <property type="match status" value="1"/>
</dbReference>
<dbReference type="Gene3D" id="1.20.900.10">
    <property type="entry name" value="Dbl homology (DH) domain"/>
    <property type="match status" value="1"/>
</dbReference>
<dbReference type="Proteomes" id="UP001206595">
    <property type="component" value="Unassembled WGS sequence"/>
</dbReference>
<dbReference type="InterPro" id="IPR000219">
    <property type="entry name" value="DH_dom"/>
</dbReference>
<dbReference type="InterPro" id="IPR051092">
    <property type="entry name" value="FYVE_RhoGEF_PH"/>
</dbReference>
<dbReference type="AlphaFoldDB" id="A0AAD5EKS1"/>
<evidence type="ECO:0000313" key="3">
    <source>
        <dbReference type="Proteomes" id="UP001206595"/>
    </source>
</evidence>
<keyword evidence="3" id="KW-1185">Reference proteome</keyword>
<comment type="caution">
    <text evidence="2">The sequence shown here is derived from an EMBL/GenBank/DDBJ whole genome shotgun (WGS) entry which is preliminary data.</text>
</comment>
<gene>
    <name evidence="2" type="ORF">K450DRAFT_218006</name>
</gene>
<dbReference type="InterPro" id="IPR035899">
    <property type="entry name" value="DBL_dom_sf"/>
</dbReference>
<organism evidence="2 3">
    <name type="scientific">Umbelopsis ramanniana AG</name>
    <dbReference type="NCBI Taxonomy" id="1314678"/>
    <lineage>
        <taxon>Eukaryota</taxon>
        <taxon>Fungi</taxon>
        <taxon>Fungi incertae sedis</taxon>
        <taxon>Mucoromycota</taxon>
        <taxon>Mucoromycotina</taxon>
        <taxon>Umbelopsidomycetes</taxon>
        <taxon>Umbelopsidales</taxon>
        <taxon>Umbelopsidaceae</taxon>
        <taxon>Umbelopsis</taxon>
    </lineage>
</organism>
<dbReference type="RefSeq" id="XP_051449790.1">
    <property type="nucleotide sequence ID" value="XM_051585133.1"/>
</dbReference>
<evidence type="ECO:0000259" key="1">
    <source>
        <dbReference type="PROSITE" id="PS50010"/>
    </source>
</evidence>
<dbReference type="PANTHER" id="PTHR12673">
    <property type="entry name" value="FACIOGENITAL DYSPLASIA PROTEIN"/>
    <property type="match status" value="1"/>
</dbReference>
<dbReference type="GO" id="GO:0005085">
    <property type="term" value="F:guanyl-nucleotide exchange factor activity"/>
    <property type="evidence" value="ECO:0007669"/>
    <property type="project" value="InterPro"/>
</dbReference>
<dbReference type="EMBL" id="MU620892">
    <property type="protein sequence ID" value="KAI8584786.1"/>
    <property type="molecule type" value="Genomic_DNA"/>
</dbReference>
<dbReference type="GeneID" id="75910483"/>
<proteinExistence type="predicted"/>
<dbReference type="CDD" id="cd00160">
    <property type="entry name" value="RhoGEF"/>
    <property type="match status" value="1"/>
</dbReference>
<reference evidence="2" key="2">
    <citation type="journal article" date="2022" name="Proc. Natl. Acad. Sci. U.S.A.">
        <title>Diploid-dominant life cycles characterize the early evolution of Fungi.</title>
        <authorList>
            <person name="Amses K.R."/>
            <person name="Simmons D.R."/>
            <person name="Longcore J.E."/>
            <person name="Mondo S.J."/>
            <person name="Seto K."/>
            <person name="Jeronimo G.H."/>
            <person name="Bonds A.E."/>
            <person name="Quandt C.A."/>
            <person name="Davis W.J."/>
            <person name="Chang Y."/>
            <person name="Federici B.A."/>
            <person name="Kuo A."/>
            <person name="LaButti K."/>
            <person name="Pangilinan J."/>
            <person name="Andreopoulos W."/>
            <person name="Tritt A."/>
            <person name="Riley R."/>
            <person name="Hundley H."/>
            <person name="Johnson J."/>
            <person name="Lipzen A."/>
            <person name="Barry K."/>
            <person name="Lang B.F."/>
            <person name="Cuomo C.A."/>
            <person name="Buchler N.E."/>
            <person name="Grigoriev I.V."/>
            <person name="Spatafora J.W."/>
            <person name="Stajich J.E."/>
            <person name="James T.Y."/>
        </authorList>
    </citation>
    <scope>NUCLEOTIDE SEQUENCE</scope>
    <source>
        <strain evidence="2">AG</strain>
    </source>
</reference>
<accession>A0AAD5EKS1</accession>
<dbReference type="PANTHER" id="PTHR12673:SF159">
    <property type="entry name" value="LD03170P"/>
    <property type="match status" value="1"/>
</dbReference>
<feature type="domain" description="DH" evidence="1">
    <location>
        <begin position="120"/>
        <end position="308"/>
    </location>
</feature>
<reference evidence="2" key="1">
    <citation type="submission" date="2021-06" db="EMBL/GenBank/DDBJ databases">
        <authorList>
            <consortium name="DOE Joint Genome Institute"/>
            <person name="Mondo S.J."/>
            <person name="Amses K.R."/>
            <person name="Simmons D.R."/>
            <person name="Longcore J.E."/>
            <person name="Seto K."/>
            <person name="Alves G.H."/>
            <person name="Bonds A.E."/>
            <person name="Quandt C.A."/>
            <person name="Davis W.J."/>
            <person name="Chang Y."/>
            <person name="Letcher P.M."/>
            <person name="Powell M.J."/>
            <person name="Kuo A."/>
            <person name="Labutti K."/>
            <person name="Pangilinan J."/>
            <person name="Andreopoulos W."/>
            <person name="Tritt A."/>
            <person name="Riley R."/>
            <person name="Hundley H."/>
            <person name="Johnson J."/>
            <person name="Lipzen A."/>
            <person name="Barry K."/>
            <person name="Berbee M.L."/>
            <person name="Buchler N.E."/>
            <person name="Grigoriev I.V."/>
            <person name="Spatafora J.W."/>
            <person name="Stajich J.E."/>
            <person name="James T.Y."/>
        </authorList>
    </citation>
    <scope>NUCLEOTIDE SEQUENCE</scope>
    <source>
        <strain evidence="2">AG</strain>
    </source>
</reference>
<evidence type="ECO:0000313" key="2">
    <source>
        <dbReference type="EMBL" id="KAI8584786.1"/>
    </source>
</evidence>